<keyword evidence="2" id="KW-1133">Transmembrane helix</keyword>
<dbReference type="Proteomes" id="UP001107558">
    <property type="component" value="Chromosome 3"/>
</dbReference>
<dbReference type="EMBL" id="JADBJN010000003">
    <property type="protein sequence ID" value="KAG5670281.1"/>
    <property type="molecule type" value="Genomic_DNA"/>
</dbReference>
<keyword evidence="2" id="KW-0472">Membrane</keyword>
<name>A0A9J6BK63_POLVA</name>
<dbReference type="AlphaFoldDB" id="A0A9J6BK63"/>
<feature type="region of interest" description="Disordered" evidence="1">
    <location>
        <begin position="67"/>
        <end position="110"/>
    </location>
</feature>
<evidence type="ECO:0000313" key="4">
    <source>
        <dbReference type="Proteomes" id="UP001107558"/>
    </source>
</evidence>
<feature type="compositionally biased region" description="Basic and acidic residues" evidence="1">
    <location>
        <begin position="82"/>
        <end position="95"/>
    </location>
</feature>
<keyword evidence="4" id="KW-1185">Reference proteome</keyword>
<accession>A0A9J6BK63</accession>
<proteinExistence type="predicted"/>
<sequence>MKNERVVPNYKVMLESSFTLLALVACGWLLIKLVSACFYLPRMLKKWELEEKNHVINELLKEKEELEAKKNETSESQEITTDSEKSKDDFEKISEIEEEEVDNDATKKNK</sequence>
<evidence type="ECO:0000313" key="3">
    <source>
        <dbReference type="EMBL" id="KAG5670281.1"/>
    </source>
</evidence>
<protein>
    <submittedName>
        <fullName evidence="3">Uncharacterized protein</fullName>
    </submittedName>
</protein>
<dbReference type="OrthoDB" id="6619981at2759"/>
<reference evidence="3" key="1">
    <citation type="submission" date="2021-03" db="EMBL/GenBank/DDBJ databases">
        <title>Chromosome level genome of the anhydrobiotic midge Polypedilum vanderplanki.</title>
        <authorList>
            <person name="Yoshida Y."/>
            <person name="Kikawada T."/>
            <person name="Gusev O."/>
        </authorList>
    </citation>
    <scope>NUCLEOTIDE SEQUENCE</scope>
    <source>
        <strain evidence="3">NIAS01</strain>
        <tissue evidence="3">Whole body or cell culture</tissue>
    </source>
</reference>
<feature type="transmembrane region" description="Helical" evidence="2">
    <location>
        <begin position="20"/>
        <end position="40"/>
    </location>
</feature>
<keyword evidence="2" id="KW-0812">Transmembrane</keyword>
<gene>
    <name evidence="3" type="ORF">PVAND_000558</name>
</gene>
<evidence type="ECO:0000256" key="1">
    <source>
        <dbReference type="SAM" id="MobiDB-lite"/>
    </source>
</evidence>
<evidence type="ECO:0000256" key="2">
    <source>
        <dbReference type="SAM" id="Phobius"/>
    </source>
</evidence>
<dbReference type="PROSITE" id="PS51257">
    <property type="entry name" value="PROKAR_LIPOPROTEIN"/>
    <property type="match status" value="1"/>
</dbReference>
<organism evidence="3 4">
    <name type="scientific">Polypedilum vanderplanki</name>
    <name type="common">Sleeping chironomid midge</name>
    <dbReference type="NCBI Taxonomy" id="319348"/>
    <lineage>
        <taxon>Eukaryota</taxon>
        <taxon>Metazoa</taxon>
        <taxon>Ecdysozoa</taxon>
        <taxon>Arthropoda</taxon>
        <taxon>Hexapoda</taxon>
        <taxon>Insecta</taxon>
        <taxon>Pterygota</taxon>
        <taxon>Neoptera</taxon>
        <taxon>Endopterygota</taxon>
        <taxon>Diptera</taxon>
        <taxon>Nematocera</taxon>
        <taxon>Chironomoidea</taxon>
        <taxon>Chironomidae</taxon>
        <taxon>Chironominae</taxon>
        <taxon>Polypedilum</taxon>
        <taxon>Polypedilum</taxon>
    </lineage>
</organism>
<comment type="caution">
    <text evidence="3">The sequence shown here is derived from an EMBL/GenBank/DDBJ whole genome shotgun (WGS) entry which is preliminary data.</text>
</comment>